<evidence type="ECO:0000256" key="2">
    <source>
        <dbReference type="ARBA" id="ARBA00022475"/>
    </source>
</evidence>
<evidence type="ECO:0000256" key="5">
    <source>
        <dbReference type="ARBA" id="ARBA00023136"/>
    </source>
</evidence>
<dbReference type="Pfam" id="PF00893">
    <property type="entry name" value="Multi_Drug_Res"/>
    <property type="match status" value="1"/>
</dbReference>
<feature type="transmembrane region" description="Helical" evidence="7">
    <location>
        <begin position="81"/>
        <end position="100"/>
    </location>
</feature>
<dbReference type="STRING" id="1371.GCA_900166605_00640"/>
<evidence type="ECO:0000313" key="8">
    <source>
        <dbReference type="EMBL" id="GEK57544.1"/>
    </source>
</evidence>
<evidence type="ECO:0000256" key="3">
    <source>
        <dbReference type="ARBA" id="ARBA00022692"/>
    </source>
</evidence>
<keyword evidence="9" id="KW-1185">Reference proteome</keyword>
<evidence type="ECO:0000313" key="9">
    <source>
        <dbReference type="Proteomes" id="UP000321051"/>
    </source>
</evidence>
<dbReference type="InterPro" id="IPR037185">
    <property type="entry name" value="EmrE-like"/>
</dbReference>
<accession>A0A510Y2M9</accession>
<evidence type="ECO:0000256" key="6">
    <source>
        <dbReference type="RuleBase" id="RU003942"/>
    </source>
</evidence>
<name>A0A510Y2M9_MARHA</name>
<keyword evidence="2" id="KW-1003">Cell membrane</keyword>
<comment type="subcellular location">
    <subcellularLocation>
        <location evidence="1 6">Cell membrane</location>
        <topology evidence="1 6">Multi-pass membrane protein</topology>
    </subcellularLocation>
</comment>
<dbReference type="InterPro" id="IPR045324">
    <property type="entry name" value="Small_multidrug_res"/>
</dbReference>
<protein>
    <submittedName>
        <fullName evidence="8">Multidrug resistance protein SMR</fullName>
    </submittedName>
</protein>
<dbReference type="GO" id="GO:0005886">
    <property type="term" value="C:plasma membrane"/>
    <property type="evidence" value="ECO:0007669"/>
    <property type="project" value="UniProtKB-SubCell"/>
</dbReference>
<sequence>MGWINVAAAATFEILWVIGLKHASAGWEWAGTLVAIVLSFLFLIRAGEYLPVGTSYVAFVGIGTIGTTVLDMIFFGQPFQWSKMAFIIMLIAGISGLHMASGRPRANEGGEQQ</sequence>
<keyword evidence="3 6" id="KW-0812">Transmembrane</keyword>
<reference evidence="8 9" key="1">
    <citation type="submission" date="2019-07" db="EMBL/GenBank/DDBJ databases">
        <title>Whole genome shotgun sequence of Marinococcus halophilus NBRC 102359.</title>
        <authorList>
            <person name="Hosoyama A."/>
            <person name="Uohara A."/>
            <person name="Ohji S."/>
            <person name="Ichikawa N."/>
        </authorList>
    </citation>
    <scope>NUCLEOTIDE SEQUENCE [LARGE SCALE GENOMIC DNA]</scope>
    <source>
        <strain evidence="8 9">NBRC 102359</strain>
    </source>
</reference>
<feature type="transmembrane region" description="Helical" evidence="7">
    <location>
        <begin position="26"/>
        <end position="44"/>
    </location>
</feature>
<dbReference type="Proteomes" id="UP000321051">
    <property type="component" value="Unassembled WGS sequence"/>
</dbReference>
<organism evidence="8 9">
    <name type="scientific">Marinococcus halophilus</name>
    <dbReference type="NCBI Taxonomy" id="1371"/>
    <lineage>
        <taxon>Bacteria</taxon>
        <taxon>Bacillati</taxon>
        <taxon>Bacillota</taxon>
        <taxon>Bacilli</taxon>
        <taxon>Bacillales</taxon>
        <taxon>Bacillaceae</taxon>
        <taxon>Marinococcus</taxon>
    </lineage>
</organism>
<dbReference type="InterPro" id="IPR000390">
    <property type="entry name" value="Small_drug/metabolite_transptr"/>
</dbReference>
<comment type="caution">
    <text evidence="8">The sequence shown here is derived from an EMBL/GenBank/DDBJ whole genome shotgun (WGS) entry which is preliminary data.</text>
</comment>
<dbReference type="GO" id="GO:0022857">
    <property type="term" value="F:transmembrane transporter activity"/>
    <property type="evidence" value="ECO:0007669"/>
    <property type="project" value="InterPro"/>
</dbReference>
<feature type="transmembrane region" description="Helical" evidence="7">
    <location>
        <begin position="56"/>
        <end position="75"/>
    </location>
</feature>
<dbReference type="Gene3D" id="1.10.3730.20">
    <property type="match status" value="1"/>
</dbReference>
<dbReference type="RefSeq" id="WP_094907526.1">
    <property type="nucleotide sequence ID" value="NZ_BJUN01000002.1"/>
</dbReference>
<evidence type="ECO:0000256" key="7">
    <source>
        <dbReference type="SAM" id="Phobius"/>
    </source>
</evidence>
<evidence type="ECO:0000256" key="1">
    <source>
        <dbReference type="ARBA" id="ARBA00004651"/>
    </source>
</evidence>
<evidence type="ECO:0000256" key="4">
    <source>
        <dbReference type="ARBA" id="ARBA00022989"/>
    </source>
</evidence>
<keyword evidence="4 7" id="KW-1133">Transmembrane helix</keyword>
<dbReference type="SUPFAM" id="SSF103481">
    <property type="entry name" value="Multidrug resistance efflux transporter EmrE"/>
    <property type="match status" value="1"/>
</dbReference>
<gene>
    <name evidence="8" type="ORF">MHA01_04490</name>
</gene>
<dbReference type="EMBL" id="BJUN01000002">
    <property type="protein sequence ID" value="GEK57544.1"/>
    <property type="molecule type" value="Genomic_DNA"/>
</dbReference>
<dbReference type="AlphaFoldDB" id="A0A510Y2M9"/>
<proteinExistence type="inferred from homology"/>
<dbReference type="PANTHER" id="PTHR30561:SF7">
    <property type="entry name" value="GUANIDINIUM EFFLUX SYSTEM SUBUNIT GDNC-RELATED"/>
    <property type="match status" value="1"/>
</dbReference>
<keyword evidence="5 7" id="KW-0472">Membrane</keyword>
<dbReference type="OrthoDB" id="2168659at2"/>
<dbReference type="PANTHER" id="PTHR30561">
    <property type="entry name" value="SMR FAMILY PROTON-DEPENDENT DRUG EFFLUX TRANSPORTER SUGE"/>
    <property type="match status" value="1"/>
</dbReference>
<comment type="similarity">
    <text evidence="6">Belongs to the drug/metabolite transporter (DMT) superfamily. Small multidrug resistance (SMR) (TC 2.A.7.1) family.</text>
</comment>